<dbReference type="Proteomes" id="UP000193685">
    <property type="component" value="Unassembled WGS sequence"/>
</dbReference>
<dbReference type="EMBL" id="MCFI01000018">
    <property type="protein sequence ID" value="ORY78172.1"/>
    <property type="molecule type" value="Genomic_DNA"/>
</dbReference>
<organism evidence="1 2">
    <name type="scientific">Protomyces lactucae-debilis</name>
    <dbReference type="NCBI Taxonomy" id="2754530"/>
    <lineage>
        <taxon>Eukaryota</taxon>
        <taxon>Fungi</taxon>
        <taxon>Dikarya</taxon>
        <taxon>Ascomycota</taxon>
        <taxon>Taphrinomycotina</taxon>
        <taxon>Taphrinomycetes</taxon>
        <taxon>Taphrinales</taxon>
        <taxon>Protomycetaceae</taxon>
        <taxon>Protomyces</taxon>
    </lineage>
</organism>
<dbReference type="InterPro" id="IPR052517">
    <property type="entry name" value="GlcG_carb_metab_protein"/>
</dbReference>
<gene>
    <name evidence="1" type="ORF">BCR37DRAFT_382433</name>
</gene>
<keyword evidence="2" id="KW-1185">Reference proteome</keyword>
<comment type="caution">
    <text evidence="1">The sequence shown here is derived from an EMBL/GenBank/DDBJ whole genome shotgun (WGS) entry which is preliminary data.</text>
</comment>
<accession>A0A1Y2F2T3</accession>
<dbReference type="InterPro" id="IPR038084">
    <property type="entry name" value="PduO/GlcC-like_sf"/>
</dbReference>
<dbReference type="PANTHER" id="PTHR34309">
    <property type="entry name" value="SLR1406 PROTEIN"/>
    <property type="match status" value="1"/>
</dbReference>
<dbReference type="AlphaFoldDB" id="A0A1Y2F2T3"/>
<reference evidence="1 2" key="1">
    <citation type="submission" date="2016-07" db="EMBL/GenBank/DDBJ databases">
        <title>Pervasive Adenine N6-methylation of Active Genes in Fungi.</title>
        <authorList>
            <consortium name="DOE Joint Genome Institute"/>
            <person name="Mondo S.J."/>
            <person name="Dannebaum R.O."/>
            <person name="Kuo R.C."/>
            <person name="Labutti K."/>
            <person name="Haridas S."/>
            <person name="Kuo A."/>
            <person name="Salamov A."/>
            <person name="Ahrendt S.R."/>
            <person name="Lipzen A."/>
            <person name="Sullivan W."/>
            <person name="Andreopoulos W.B."/>
            <person name="Clum A."/>
            <person name="Lindquist E."/>
            <person name="Daum C."/>
            <person name="Ramamoorthy G.K."/>
            <person name="Gryganskyi A."/>
            <person name="Culley D."/>
            <person name="Magnuson J.K."/>
            <person name="James T.Y."/>
            <person name="O'Malley M.A."/>
            <person name="Stajich J.E."/>
            <person name="Spatafora J.W."/>
            <person name="Visel A."/>
            <person name="Grigoriev I.V."/>
        </authorList>
    </citation>
    <scope>NUCLEOTIDE SEQUENCE [LARGE SCALE GENOMIC DNA]</scope>
    <source>
        <strain evidence="1 2">12-1054</strain>
    </source>
</reference>
<dbReference type="PANTHER" id="PTHR34309:SF1">
    <property type="entry name" value="PROTEIN GLCG"/>
    <property type="match status" value="1"/>
</dbReference>
<dbReference type="SUPFAM" id="SSF143744">
    <property type="entry name" value="GlcG-like"/>
    <property type="match status" value="1"/>
</dbReference>
<dbReference type="InterPro" id="IPR005624">
    <property type="entry name" value="PduO/GlcC-like"/>
</dbReference>
<dbReference type="RefSeq" id="XP_040723283.1">
    <property type="nucleotide sequence ID" value="XM_040869874.1"/>
</dbReference>
<protein>
    <recommendedName>
        <fullName evidence="3">Heme-binding protein</fullName>
    </recommendedName>
</protein>
<sequence>MAIQRPRARRYEETNSAIRCSSSFYRYIFSSDSCVQANRRLVACLTPLHRNTMEVISTRMQATLTIEGARKLAAAAIDCAREILSKEEDTRLDLNIAICDAGGNLLLFERHGQAKITGIQLVMNKAFTAAGHQANTSLWSSVDAQVLKNLEAANGNRFCSIGGGVPIRGLGGVLLGGIGIGGGSAQQDEAIAIAAVFELLERD</sequence>
<evidence type="ECO:0000313" key="1">
    <source>
        <dbReference type="EMBL" id="ORY78172.1"/>
    </source>
</evidence>
<name>A0A1Y2F2T3_PROLT</name>
<dbReference type="GeneID" id="63786473"/>
<proteinExistence type="predicted"/>
<evidence type="ECO:0008006" key="3">
    <source>
        <dbReference type="Google" id="ProtNLM"/>
    </source>
</evidence>
<dbReference type="Gene3D" id="3.30.450.150">
    <property type="entry name" value="Haem-degrading domain"/>
    <property type="match status" value="1"/>
</dbReference>
<evidence type="ECO:0000313" key="2">
    <source>
        <dbReference type="Proteomes" id="UP000193685"/>
    </source>
</evidence>
<dbReference type="Pfam" id="PF03928">
    <property type="entry name" value="HbpS-like"/>
    <property type="match status" value="1"/>
</dbReference>
<dbReference type="OrthoDB" id="42058at2759"/>